<sequence>MLLTLAVGTVLAVLFVLELIALAAIGVLAWSAGAALSGTAAGIAFGVLAVSVAGIAWFLFAAERPYFDHPPARLVVKVVVFAVAAYSVWSLASPMWAGIFVAALLAVHAVASLRILPAD</sequence>
<proteinExistence type="predicted"/>
<keyword evidence="3" id="KW-1185">Reference proteome</keyword>
<organism evidence="2 3">
    <name type="scientific">Hoyosella subflava (strain DSM 45089 / JCM 17490 / NBRC 109087 / DQS3-9A1)</name>
    <name type="common">Amycolicicoccus subflavus</name>
    <dbReference type="NCBI Taxonomy" id="443218"/>
    <lineage>
        <taxon>Bacteria</taxon>
        <taxon>Bacillati</taxon>
        <taxon>Actinomycetota</taxon>
        <taxon>Actinomycetes</taxon>
        <taxon>Mycobacteriales</taxon>
        <taxon>Hoyosellaceae</taxon>
        <taxon>Hoyosella</taxon>
    </lineage>
</organism>
<protein>
    <recommendedName>
        <fullName evidence="4">Integral membrane protein</fullName>
    </recommendedName>
</protein>
<reference evidence="2 3" key="1">
    <citation type="journal article" date="2011" name="J. Bacteriol.">
        <title>Complete genome sequence of Amycolicicoccus subflavus DQS3-9A1T, an actinomycete isolated from crude oil-polluted soil.</title>
        <authorList>
            <person name="Cai M."/>
            <person name="Chen W.M."/>
            <person name="Nie Y."/>
            <person name="Chi C.Q."/>
            <person name="Wang Y.N."/>
            <person name="Tang Y.Q."/>
            <person name="Li G.Y."/>
            <person name="Wu X.L."/>
        </authorList>
    </citation>
    <scope>NUCLEOTIDE SEQUENCE [LARGE SCALE GENOMIC DNA]</scope>
    <source>
        <strain evidence="3">DSM 45089 / DQS3-9A1</strain>
    </source>
</reference>
<evidence type="ECO:0000313" key="2">
    <source>
        <dbReference type="EMBL" id="AEF38833.1"/>
    </source>
</evidence>
<gene>
    <name evidence="2" type="ordered locus">AS9A_0374</name>
</gene>
<keyword evidence="1" id="KW-0472">Membrane</keyword>
<dbReference type="EMBL" id="CP002786">
    <property type="protein sequence ID" value="AEF38833.1"/>
    <property type="molecule type" value="Genomic_DNA"/>
</dbReference>
<feature type="transmembrane region" description="Helical" evidence="1">
    <location>
        <begin position="39"/>
        <end position="60"/>
    </location>
</feature>
<dbReference type="RefSeq" id="WP_013805184.1">
    <property type="nucleotide sequence ID" value="NC_015564.1"/>
</dbReference>
<dbReference type="HOGENOM" id="CLU_2056437_0_0_11"/>
<dbReference type="AlphaFoldDB" id="F6EH09"/>
<dbReference type="Pfam" id="PF10823">
    <property type="entry name" value="DUF2568"/>
    <property type="match status" value="1"/>
</dbReference>
<feature type="transmembrane region" description="Helical" evidence="1">
    <location>
        <begin position="72"/>
        <end position="89"/>
    </location>
</feature>
<dbReference type="InterPro" id="IPR021214">
    <property type="entry name" value="DUF2568"/>
</dbReference>
<feature type="transmembrane region" description="Helical" evidence="1">
    <location>
        <begin position="95"/>
        <end position="116"/>
    </location>
</feature>
<dbReference type="KEGG" id="asd:AS9A_0374"/>
<dbReference type="STRING" id="443218.AS9A_0374"/>
<accession>F6EH09</accession>
<evidence type="ECO:0000256" key="1">
    <source>
        <dbReference type="SAM" id="Phobius"/>
    </source>
</evidence>
<evidence type="ECO:0008006" key="4">
    <source>
        <dbReference type="Google" id="ProtNLM"/>
    </source>
</evidence>
<dbReference type="Proteomes" id="UP000009235">
    <property type="component" value="Chromosome"/>
</dbReference>
<name>F6EH09_HOYSD</name>
<keyword evidence="1" id="KW-0812">Transmembrane</keyword>
<keyword evidence="1" id="KW-1133">Transmembrane helix</keyword>
<evidence type="ECO:0000313" key="3">
    <source>
        <dbReference type="Proteomes" id="UP000009235"/>
    </source>
</evidence>